<feature type="compositionally biased region" description="Low complexity" evidence="2">
    <location>
        <begin position="65"/>
        <end position="87"/>
    </location>
</feature>
<dbReference type="SMART" id="SM00028">
    <property type="entry name" value="TPR"/>
    <property type="match status" value="3"/>
</dbReference>
<dbReference type="EMBL" id="BFEA01000307">
    <property type="protein sequence ID" value="GBG78932.1"/>
    <property type="molecule type" value="Genomic_DNA"/>
</dbReference>
<evidence type="ECO:0000313" key="4">
    <source>
        <dbReference type="Proteomes" id="UP000265515"/>
    </source>
</evidence>
<feature type="region of interest" description="Disordered" evidence="2">
    <location>
        <begin position="63"/>
        <end position="87"/>
    </location>
</feature>
<evidence type="ECO:0000256" key="2">
    <source>
        <dbReference type="SAM" id="MobiDB-lite"/>
    </source>
</evidence>
<dbReference type="PROSITE" id="PS50005">
    <property type="entry name" value="TPR"/>
    <property type="match status" value="2"/>
</dbReference>
<dbReference type="SUPFAM" id="SSF48452">
    <property type="entry name" value="TPR-like"/>
    <property type="match status" value="1"/>
</dbReference>
<dbReference type="Pfam" id="PF13181">
    <property type="entry name" value="TPR_8"/>
    <property type="match status" value="1"/>
</dbReference>
<dbReference type="InterPro" id="IPR019734">
    <property type="entry name" value="TPR_rpt"/>
</dbReference>
<keyword evidence="1" id="KW-0802">TPR repeat</keyword>
<dbReference type="OrthoDB" id="2012659at2759"/>
<dbReference type="AlphaFoldDB" id="A0A388L9M6"/>
<dbReference type="Gene3D" id="1.25.40.10">
    <property type="entry name" value="Tetratricopeptide repeat domain"/>
    <property type="match status" value="1"/>
</dbReference>
<accession>A0A388L9M6</accession>
<dbReference type="PANTHER" id="PTHR36350:SF3">
    <property type="entry name" value="TRANSMEMBRANE PROTEIN"/>
    <property type="match status" value="1"/>
</dbReference>
<feature type="region of interest" description="Disordered" evidence="2">
    <location>
        <begin position="508"/>
        <end position="528"/>
    </location>
</feature>
<evidence type="ECO:0000313" key="3">
    <source>
        <dbReference type="EMBL" id="GBG78932.1"/>
    </source>
</evidence>
<keyword evidence="4" id="KW-1185">Reference proteome</keyword>
<reference evidence="3 4" key="1">
    <citation type="journal article" date="2018" name="Cell">
        <title>The Chara Genome: Secondary Complexity and Implications for Plant Terrestrialization.</title>
        <authorList>
            <person name="Nishiyama T."/>
            <person name="Sakayama H."/>
            <person name="Vries J.D."/>
            <person name="Buschmann H."/>
            <person name="Saint-Marcoux D."/>
            <person name="Ullrich K.K."/>
            <person name="Haas F.B."/>
            <person name="Vanderstraeten L."/>
            <person name="Becker D."/>
            <person name="Lang D."/>
            <person name="Vosolsobe S."/>
            <person name="Rombauts S."/>
            <person name="Wilhelmsson P.K.I."/>
            <person name="Janitza P."/>
            <person name="Kern R."/>
            <person name="Heyl A."/>
            <person name="Rumpler F."/>
            <person name="Villalobos L.I.A.C."/>
            <person name="Clay J.M."/>
            <person name="Skokan R."/>
            <person name="Toyoda A."/>
            <person name="Suzuki Y."/>
            <person name="Kagoshima H."/>
            <person name="Schijlen E."/>
            <person name="Tajeshwar N."/>
            <person name="Catarino B."/>
            <person name="Hetherington A.J."/>
            <person name="Saltykova A."/>
            <person name="Bonnot C."/>
            <person name="Breuninger H."/>
            <person name="Symeonidi A."/>
            <person name="Radhakrishnan G.V."/>
            <person name="Van Nieuwerburgh F."/>
            <person name="Deforce D."/>
            <person name="Chang C."/>
            <person name="Karol K.G."/>
            <person name="Hedrich R."/>
            <person name="Ulvskov P."/>
            <person name="Glockner G."/>
            <person name="Delwiche C.F."/>
            <person name="Petrasek J."/>
            <person name="Van de Peer Y."/>
            <person name="Friml J."/>
            <person name="Beilby M."/>
            <person name="Dolan L."/>
            <person name="Kohara Y."/>
            <person name="Sugano S."/>
            <person name="Fujiyama A."/>
            <person name="Delaux P.-M."/>
            <person name="Quint M."/>
            <person name="TheiBen G."/>
            <person name="Hagemann M."/>
            <person name="Harholt J."/>
            <person name="Dunand C."/>
            <person name="Zachgo S."/>
            <person name="Langdale J."/>
            <person name="Maumus F."/>
            <person name="Straeten D.V.D."/>
            <person name="Gould S.B."/>
            <person name="Rensing S.A."/>
        </authorList>
    </citation>
    <scope>NUCLEOTIDE SEQUENCE [LARGE SCALE GENOMIC DNA]</scope>
    <source>
        <strain evidence="3 4">S276</strain>
    </source>
</reference>
<protein>
    <submittedName>
        <fullName evidence="3">Uncharacterized protein</fullName>
    </submittedName>
</protein>
<gene>
    <name evidence="3" type="ORF">CBR_g28648</name>
</gene>
<dbReference type="Proteomes" id="UP000265515">
    <property type="component" value="Unassembled WGS sequence"/>
</dbReference>
<comment type="caution">
    <text evidence="3">The sequence shown here is derived from an EMBL/GenBank/DDBJ whole genome shotgun (WGS) entry which is preliminary data.</text>
</comment>
<dbReference type="PANTHER" id="PTHR36350">
    <property type="entry name" value="TRANSMEMBRANE PROTEIN"/>
    <property type="match status" value="1"/>
</dbReference>
<dbReference type="STRING" id="69332.A0A388L9M6"/>
<name>A0A388L9M6_CHABU</name>
<organism evidence="3 4">
    <name type="scientific">Chara braunii</name>
    <name type="common">Braun's stonewort</name>
    <dbReference type="NCBI Taxonomy" id="69332"/>
    <lineage>
        <taxon>Eukaryota</taxon>
        <taxon>Viridiplantae</taxon>
        <taxon>Streptophyta</taxon>
        <taxon>Charophyceae</taxon>
        <taxon>Charales</taxon>
        <taxon>Characeae</taxon>
        <taxon>Chara</taxon>
    </lineage>
</organism>
<dbReference type="Gramene" id="GBG78932">
    <property type="protein sequence ID" value="GBG78932"/>
    <property type="gene ID" value="CBR_g28648"/>
</dbReference>
<dbReference type="InterPro" id="IPR011990">
    <property type="entry name" value="TPR-like_helical_dom_sf"/>
</dbReference>
<feature type="repeat" description="TPR" evidence="1">
    <location>
        <begin position="351"/>
        <end position="384"/>
    </location>
</feature>
<evidence type="ECO:0000256" key="1">
    <source>
        <dbReference type="PROSITE-ProRule" id="PRU00339"/>
    </source>
</evidence>
<feature type="repeat" description="TPR" evidence="1">
    <location>
        <begin position="425"/>
        <end position="458"/>
    </location>
</feature>
<proteinExistence type="predicted"/>
<sequence length="528" mass="56867">MRIAFSVRSPHARGQGFACGVLHVLFSGPAATLTSTAFSQHAEYPPGLCQRLGEVAAAYGDGGLPSSSPPSLSSSHSRSSSASCSSTSPTFKFPKASQKHYGNTGLSLPPSSGWRWQKRKGLSKLCVACKRSSEYDSHHHARGGSVSMNQDIVLCNGIGFQGSTSSALVQNERVTHGKDALDIRLSNFWEAMESGLKERVAGAAAADIAENAHQCDGSLCSSSSSVCRDREGEEARHVLLAVDWTAVLRNAGGVAVALLFAGGCFLFTPQKSLALARSRGRGHGHRPTSGETAMVVMAGTGLNAEGRRGIQLVSRKKAEIANRLDLAALGEKAILMTEPLRQLIALKPDDIGPRLLLGQAQVNYGDYQGARKTYESILELDPYQPIALQGVAALMTELGEGSLVLDMLEKVVQQAEENSRSKDVTNLKMLLGQVHTVQGNMEAAMQLYNEIIEQDAKDFRPHLSKGLIYSIMGQVDKADKAFRKFRELCPEDFPHRKVMMELIQRAKREAESVESSSGGKWASAKDAK</sequence>